<dbReference type="GO" id="GO:0009279">
    <property type="term" value="C:cell outer membrane"/>
    <property type="evidence" value="ECO:0007669"/>
    <property type="project" value="UniProtKB-SubCell"/>
</dbReference>
<evidence type="ECO:0000313" key="16">
    <source>
        <dbReference type="Proteomes" id="UP000253046"/>
    </source>
</evidence>
<feature type="signal peptide" evidence="13">
    <location>
        <begin position="1"/>
        <end position="26"/>
    </location>
</feature>
<comment type="similarity">
    <text evidence="2">Belongs to the porin LamB (TC 1.B.3) family.</text>
</comment>
<sequence length="552" mass="61906">MRNKHYPLKLIVLLISSAILSNSAMAAALTIEERLALLEKELAENKQELQSTKNELREYKAIAERQSAPVTINSRKPMGEERIVVQSTSTTQPKTTDKTLTAATTTPSSGTTENRSLTLAEISKYVKEDIGFSYTGYFRSGWATGTNGSPKSYAIGSLGRFGNEHTGWYDLIFSQRVYNNDGKTAHAVVRLDGNVGQQYSSAWFGDTNGENVLQFSDMYLTTKGFLLFAPEADFWVGKHVLPVYEIQMLDWKSDRIFASAGVGIENLNAGPGKLDFSLTREDIDVYARDYEDPNIGSNADKTQMNTNTLEFRYKDIPLWDNGALTFIGKYVMANKTDGQKVNENNDTFFKMRDTYLATAILKQNLDRGGFNEFTLQSANNSIASGFARYDDSNPSIGQGGNYYGDHTGGKAYRLISQGEVYLHDKVIMANALVYSWGNDIYSYETGANSDFDSIRTVIRPAYIWDTYNQTCVELGWFTQKNKDKSGVSYRESGYKTTLYHALKVDNSLLNSRPEIRFYGTYLKVLDNGLSSFAFPDSKKDQFTAGVQAEVWW</sequence>
<evidence type="ECO:0000256" key="8">
    <source>
        <dbReference type="ARBA" id="ARBA00023114"/>
    </source>
</evidence>
<keyword evidence="7" id="KW-0406">Ion transport</keyword>
<feature type="compositionally biased region" description="Low complexity" evidence="12">
    <location>
        <begin position="86"/>
        <end position="112"/>
    </location>
</feature>
<evidence type="ECO:0000256" key="13">
    <source>
        <dbReference type="SAM" id="SignalP"/>
    </source>
</evidence>
<evidence type="ECO:0000256" key="5">
    <source>
        <dbReference type="ARBA" id="ARBA00022692"/>
    </source>
</evidence>
<evidence type="ECO:0000256" key="7">
    <source>
        <dbReference type="ARBA" id="ARBA00023065"/>
    </source>
</evidence>
<gene>
    <name evidence="15" type="ORF">DES54_11440</name>
</gene>
<protein>
    <submittedName>
        <fullName evidence="15">Carbohydrate-specific outer membrane porin</fullName>
    </submittedName>
</protein>
<keyword evidence="3" id="KW-0813">Transport</keyword>
<dbReference type="CDD" id="cd01346">
    <property type="entry name" value="Maltoporin-like"/>
    <property type="match status" value="1"/>
</dbReference>
<evidence type="ECO:0000256" key="12">
    <source>
        <dbReference type="SAM" id="MobiDB-lite"/>
    </source>
</evidence>
<evidence type="ECO:0000256" key="11">
    <source>
        <dbReference type="SAM" id="Coils"/>
    </source>
</evidence>
<dbReference type="RefSeq" id="WP_113866344.1">
    <property type="nucleotide sequence ID" value="NZ_AGJP01000001.1"/>
</dbReference>
<keyword evidence="16" id="KW-1185">Reference proteome</keyword>
<name>A0A366I657_9GAMM</name>
<accession>A0A366I657</accession>
<dbReference type="PANTHER" id="PTHR38762:SF1">
    <property type="entry name" value="CRYPTIC OUTER MEMBRANE PORIN BGLH-RELATED"/>
    <property type="match status" value="1"/>
</dbReference>
<dbReference type="EMBL" id="QNRY01000014">
    <property type="protein sequence ID" value="RBP62861.1"/>
    <property type="molecule type" value="Genomic_DNA"/>
</dbReference>
<dbReference type="Gene3D" id="2.40.170.10">
    <property type="entry name" value="Porin, LamB type"/>
    <property type="match status" value="1"/>
</dbReference>
<dbReference type="GO" id="GO:0015144">
    <property type="term" value="F:carbohydrate transmembrane transporter activity"/>
    <property type="evidence" value="ECO:0007669"/>
    <property type="project" value="TreeGrafter"/>
</dbReference>
<keyword evidence="8" id="KW-0626">Porin</keyword>
<keyword evidence="9" id="KW-0472">Membrane</keyword>
<dbReference type="Pfam" id="PF02264">
    <property type="entry name" value="LamB"/>
    <property type="match status" value="1"/>
</dbReference>
<feature type="domain" description="LamB-type porin N-terminal" evidence="14">
    <location>
        <begin position="30"/>
        <end position="60"/>
    </location>
</feature>
<dbReference type="SUPFAM" id="SSF56935">
    <property type="entry name" value="Porins"/>
    <property type="match status" value="1"/>
</dbReference>
<keyword evidence="11" id="KW-0175">Coiled coil</keyword>
<keyword evidence="6 13" id="KW-0732">Signal</keyword>
<evidence type="ECO:0000256" key="2">
    <source>
        <dbReference type="ARBA" id="ARBA00007055"/>
    </source>
</evidence>
<dbReference type="OrthoDB" id="106611at2"/>
<evidence type="ECO:0000256" key="3">
    <source>
        <dbReference type="ARBA" id="ARBA00022448"/>
    </source>
</evidence>
<comment type="caution">
    <text evidence="15">The sequence shown here is derived from an EMBL/GenBank/DDBJ whole genome shotgun (WGS) entry which is preliminary data.</text>
</comment>
<keyword evidence="5" id="KW-0812">Transmembrane</keyword>
<evidence type="ECO:0000256" key="1">
    <source>
        <dbReference type="ARBA" id="ARBA00004571"/>
    </source>
</evidence>
<feature type="region of interest" description="Disordered" evidence="12">
    <location>
        <begin position="84"/>
        <end position="114"/>
    </location>
</feature>
<dbReference type="Pfam" id="PF11471">
    <property type="entry name" value="Sugarporin_N"/>
    <property type="match status" value="1"/>
</dbReference>
<dbReference type="InterPro" id="IPR021570">
    <property type="entry name" value="LamB-type_porin_N_dom"/>
</dbReference>
<evidence type="ECO:0000256" key="9">
    <source>
        <dbReference type="ARBA" id="ARBA00023136"/>
    </source>
</evidence>
<dbReference type="GO" id="GO:0006811">
    <property type="term" value="P:monoatomic ion transport"/>
    <property type="evidence" value="ECO:0007669"/>
    <property type="project" value="UniProtKB-KW"/>
</dbReference>
<feature type="coiled-coil region" evidence="11">
    <location>
        <begin position="28"/>
        <end position="66"/>
    </location>
</feature>
<keyword evidence="10" id="KW-0998">Cell outer membrane</keyword>
<dbReference type="PANTHER" id="PTHR38762">
    <property type="entry name" value="CRYPTIC OUTER MEMBRANE PORIN BGLH-RELATED"/>
    <property type="match status" value="1"/>
</dbReference>
<evidence type="ECO:0000313" key="15">
    <source>
        <dbReference type="EMBL" id="RBP62861.1"/>
    </source>
</evidence>
<dbReference type="GO" id="GO:0015288">
    <property type="term" value="F:porin activity"/>
    <property type="evidence" value="ECO:0007669"/>
    <property type="project" value="UniProtKB-KW"/>
</dbReference>
<dbReference type="InterPro" id="IPR036998">
    <property type="entry name" value="Porin_LamB_sf"/>
</dbReference>
<evidence type="ECO:0000256" key="6">
    <source>
        <dbReference type="ARBA" id="ARBA00022729"/>
    </source>
</evidence>
<comment type="subcellular location">
    <subcellularLocation>
        <location evidence="1">Cell outer membrane</location>
        <topology evidence="1">Multi-pass membrane protein</topology>
    </subcellularLocation>
</comment>
<feature type="chain" id="PRO_5016562067" evidence="13">
    <location>
        <begin position="27"/>
        <end position="552"/>
    </location>
</feature>
<dbReference type="InterPro" id="IPR003192">
    <property type="entry name" value="Porin_LamB"/>
</dbReference>
<keyword evidence="4" id="KW-1134">Transmembrane beta strand</keyword>
<organism evidence="15 16">
    <name type="scientific">Brenneria salicis ATCC 15712 = DSM 30166</name>
    <dbReference type="NCBI Taxonomy" id="714314"/>
    <lineage>
        <taxon>Bacteria</taxon>
        <taxon>Pseudomonadati</taxon>
        <taxon>Pseudomonadota</taxon>
        <taxon>Gammaproteobacteria</taxon>
        <taxon>Enterobacterales</taxon>
        <taxon>Pectobacteriaceae</taxon>
        <taxon>Brenneria</taxon>
    </lineage>
</organism>
<dbReference type="AlphaFoldDB" id="A0A366I657"/>
<dbReference type="InterPro" id="IPR050286">
    <property type="entry name" value="G_neg_Bact_CarbUptk_Porin"/>
</dbReference>
<dbReference type="GO" id="GO:0015774">
    <property type="term" value="P:polysaccharide transport"/>
    <property type="evidence" value="ECO:0007669"/>
    <property type="project" value="TreeGrafter"/>
</dbReference>
<proteinExistence type="inferred from homology"/>
<evidence type="ECO:0000259" key="14">
    <source>
        <dbReference type="Pfam" id="PF11471"/>
    </source>
</evidence>
<reference evidence="15 16" key="1">
    <citation type="submission" date="2018-06" db="EMBL/GenBank/DDBJ databases">
        <title>Genomic Encyclopedia of Type Strains, Phase IV (KMG-IV): sequencing the most valuable type-strain genomes for metagenomic binning, comparative biology and taxonomic classification.</title>
        <authorList>
            <person name="Goeker M."/>
        </authorList>
    </citation>
    <scope>NUCLEOTIDE SEQUENCE [LARGE SCALE GENOMIC DNA]</scope>
    <source>
        <strain evidence="15 16">DSM 30166</strain>
    </source>
</reference>
<dbReference type="GO" id="GO:0046930">
    <property type="term" value="C:pore complex"/>
    <property type="evidence" value="ECO:0007669"/>
    <property type="project" value="UniProtKB-KW"/>
</dbReference>
<dbReference type="Proteomes" id="UP000253046">
    <property type="component" value="Unassembled WGS sequence"/>
</dbReference>
<evidence type="ECO:0000256" key="10">
    <source>
        <dbReference type="ARBA" id="ARBA00023237"/>
    </source>
</evidence>
<evidence type="ECO:0000256" key="4">
    <source>
        <dbReference type="ARBA" id="ARBA00022452"/>
    </source>
</evidence>